<feature type="region of interest" description="Disordered" evidence="13">
    <location>
        <begin position="1143"/>
        <end position="1170"/>
    </location>
</feature>
<comment type="caution">
    <text evidence="15">The sequence shown here is derived from an EMBL/GenBank/DDBJ whole genome shotgun (WGS) entry which is preliminary data.</text>
</comment>
<dbReference type="InterPro" id="IPR036052">
    <property type="entry name" value="TrpB-like_PALP_sf"/>
</dbReference>
<evidence type="ECO:0000256" key="6">
    <source>
        <dbReference type="ARBA" id="ARBA00012043"/>
    </source>
</evidence>
<evidence type="ECO:0000313" key="16">
    <source>
        <dbReference type="Proteomes" id="UP000654075"/>
    </source>
</evidence>
<evidence type="ECO:0000256" key="11">
    <source>
        <dbReference type="ARBA" id="ARBA00023239"/>
    </source>
</evidence>
<feature type="compositionally biased region" description="Low complexity" evidence="13">
    <location>
        <begin position="1264"/>
        <end position="1279"/>
    </location>
</feature>
<dbReference type="InterPro" id="IPR001870">
    <property type="entry name" value="B30.2/SPRY"/>
</dbReference>
<dbReference type="GO" id="GO:0004834">
    <property type="term" value="F:tryptophan synthase activity"/>
    <property type="evidence" value="ECO:0007669"/>
    <property type="project" value="UniProtKB-EC"/>
</dbReference>
<dbReference type="Gene3D" id="3.40.50.1100">
    <property type="match status" value="2"/>
</dbReference>
<evidence type="ECO:0000256" key="10">
    <source>
        <dbReference type="ARBA" id="ARBA00023141"/>
    </source>
</evidence>
<keyword evidence="9" id="KW-0663">Pyridoxal phosphate</keyword>
<feature type="region of interest" description="Disordered" evidence="13">
    <location>
        <begin position="1194"/>
        <end position="1303"/>
    </location>
</feature>
<dbReference type="PROSITE" id="PS00168">
    <property type="entry name" value="TRP_SYNTHASE_BETA"/>
    <property type="match status" value="1"/>
</dbReference>
<dbReference type="NCBIfam" id="NF009057">
    <property type="entry name" value="PRK12391.1"/>
    <property type="match status" value="1"/>
</dbReference>
<evidence type="ECO:0000256" key="1">
    <source>
        <dbReference type="ARBA" id="ARBA00001933"/>
    </source>
</evidence>
<feature type="region of interest" description="Disordered" evidence="13">
    <location>
        <begin position="1340"/>
        <end position="1392"/>
    </location>
</feature>
<dbReference type="EC" id="4.2.1.20" evidence="6"/>
<dbReference type="GO" id="GO:0052684">
    <property type="term" value="F:L-serine hydro-lyase (adding indole, L-tryptophan-forming) activity"/>
    <property type="evidence" value="ECO:0007669"/>
    <property type="project" value="TreeGrafter"/>
</dbReference>
<keyword evidence="8" id="KW-0822">Tryptophan biosynthesis</keyword>
<dbReference type="Pfam" id="PF11987">
    <property type="entry name" value="IF-2"/>
    <property type="match status" value="1"/>
</dbReference>
<dbReference type="PANTHER" id="PTHR48077:SF6">
    <property type="entry name" value="TRYPTOPHAN SYNTHASE"/>
    <property type="match status" value="1"/>
</dbReference>
<name>A0A813DPH8_POLGL</name>
<dbReference type="InterPro" id="IPR036925">
    <property type="entry name" value="TIF_IF2_dom3_sf"/>
</dbReference>
<keyword evidence="10" id="KW-0057">Aromatic amino acid biosynthesis</keyword>
<dbReference type="InterPro" id="IPR006316">
    <property type="entry name" value="Trp_synth_b-like"/>
</dbReference>
<comment type="pathway">
    <text evidence="3">Amino-acid biosynthesis; L-tryptophan biosynthesis; L-tryptophan from chorismate: step 5/5.</text>
</comment>
<dbReference type="InterPro" id="IPR001926">
    <property type="entry name" value="TrpB-like_PALP"/>
</dbReference>
<dbReference type="Proteomes" id="UP000654075">
    <property type="component" value="Unassembled WGS sequence"/>
</dbReference>
<dbReference type="SUPFAM" id="SSF53686">
    <property type="entry name" value="Tryptophan synthase beta subunit-like PLP-dependent enzymes"/>
    <property type="match status" value="1"/>
</dbReference>
<protein>
    <recommendedName>
        <fullName evidence="6">tryptophan synthase</fullName>
        <ecNumber evidence="6">4.2.1.20</ecNumber>
    </recommendedName>
</protein>
<dbReference type="SUPFAM" id="SSF49899">
    <property type="entry name" value="Concanavalin A-like lectins/glucanases"/>
    <property type="match status" value="1"/>
</dbReference>
<evidence type="ECO:0000256" key="13">
    <source>
        <dbReference type="SAM" id="MobiDB-lite"/>
    </source>
</evidence>
<dbReference type="InterPro" id="IPR023026">
    <property type="entry name" value="Trp_synth_beta/beta-like"/>
</dbReference>
<dbReference type="InterPro" id="IPR029071">
    <property type="entry name" value="Ubiquitin-like_domsf"/>
</dbReference>
<dbReference type="GO" id="GO:0005737">
    <property type="term" value="C:cytoplasm"/>
    <property type="evidence" value="ECO:0007669"/>
    <property type="project" value="TreeGrafter"/>
</dbReference>
<evidence type="ECO:0000256" key="7">
    <source>
        <dbReference type="ARBA" id="ARBA00022605"/>
    </source>
</evidence>
<evidence type="ECO:0000256" key="4">
    <source>
        <dbReference type="ARBA" id="ARBA00009982"/>
    </source>
</evidence>
<dbReference type="Gene3D" id="2.60.120.920">
    <property type="match status" value="1"/>
</dbReference>
<dbReference type="EMBL" id="CAJNNV010002934">
    <property type="protein sequence ID" value="CAE8588091.1"/>
    <property type="molecule type" value="Genomic_DNA"/>
</dbReference>
<evidence type="ECO:0000256" key="9">
    <source>
        <dbReference type="ARBA" id="ARBA00022898"/>
    </source>
</evidence>
<dbReference type="InterPro" id="IPR006653">
    <property type="entry name" value="Trp_synth_b_CS"/>
</dbReference>
<dbReference type="CDD" id="cd11709">
    <property type="entry name" value="SPRY"/>
    <property type="match status" value="1"/>
</dbReference>
<feature type="compositionally biased region" description="Basic and acidic residues" evidence="13">
    <location>
        <begin position="1149"/>
        <end position="1169"/>
    </location>
</feature>
<dbReference type="Pfam" id="PF00291">
    <property type="entry name" value="PALP"/>
    <property type="match status" value="1"/>
</dbReference>
<evidence type="ECO:0000256" key="12">
    <source>
        <dbReference type="ARBA" id="ARBA00049047"/>
    </source>
</evidence>
<comment type="catalytic activity">
    <reaction evidence="12">
        <text>(1S,2R)-1-C-(indol-3-yl)glycerol 3-phosphate + L-serine = D-glyceraldehyde 3-phosphate + L-tryptophan + H2O</text>
        <dbReference type="Rhea" id="RHEA:10532"/>
        <dbReference type="ChEBI" id="CHEBI:15377"/>
        <dbReference type="ChEBI" id="CHEBI:33384"/>
        <dbReference type="ChEBI" id="CHEBI:57912"/>
        <dbReference type="ChEBI" id="CHEBI:58866"/>
        <dbReference type="ChEBI" id="CHEBI:59776"/>
        <dbReference type="EC" id="4.2.1.20"/>
    </reaction>
</comment>
<accession>A0A813DPH8</accession>
<comment type="function">
    <text evidence="2">The beta subunit is responsible for the synthesis of L-tryptophan from indole and L-serine.</text>
</comment>
<dbReference type="PIRSF" id="PIRSF500824">
    <property type="entry name" value="TrpB_prok"/>
    <property type="match status" value="1"/>
</dbReference>
<dbReference type="GO" id="GO:0030170">
    <property type="term" value="F:pyridoxal phosphate binding"/>
    <property type="evidence" value="ECO:0007669"/>
    <property type="project" value="InterPro"/>
</dbReference>
<comment type="cofactor">
    <cofactor evidence="1">
        <name>pyridoxal 5'-phosphate</name>
        <dbReference type="ChEBI" id="CHEBI:597326"/>
    </cofactor>
</comment>
<feature type="compositionally biased region" description="Basic and acidic residues" evidence="13">
    <location>
        <begin position="1340"/>
        <end position="1358"/>
    </location>
</feature>
<dbReference type="InterPro" id="IPR013320">
    <property type="entry name" value="ConA-like_dom_sf"/>
</dbReference>
<evidence type="ECO:0000256" key="8">
    <source>
        <dbReference type="ARBA" id="ARBA00022822"/>
    </source>
</evidence>
<comment type="subunit">
    <text evidence="5">Tetramer of two alpha and two beta chains.</text>
</comment>
<dbReference type="Gene3D" id="2.40.30.10">
    <property type="entry name" value="Translation factors"/>
    <property type="match status" value="1"/>
</dbReference>
<feature type="domain" description="B30.2/SPRY" evidence="14">
    <location>
        <begin position="803"/>
        <end position="1011"/>
    </location>
</feature>
<dbReference type="SUPFAM" id="SSF54236">
    <property type="entry name" value="Ubiquitin-like"/>
    <property type="match status" value="1"/>
</dbReference>
<keyword evidence="7" id="KW-0028">Amino-acid biosynthesis</keyword>
<evidence type="ECO:0000256" key="3">
    <source>
        <dbReference type="ARBA" id="ARBA00004733"/>
    </source>
</evidence>
<comment type="similarity">
    <text evidence="4">Belongs to the TrpB family.</text>
</comment>
<dbReference type="PANTHER" id="PTHR48077">
    <property type="entry name" value="TRYPTOPHAN SYNTHASE-RELATED"/>
    <property type="match status" value="1"/>
</dbReference>
<evidence type="ECO:0000256" key="5">
    <source>
        <dbReference type="ARBA" id="ARBA00011270"/>
    </source>
</evidence>
<dbReference type="PIRSF" id="PIRSF001413">
    <property type="entry name" value="Trp_syn_beta"/>
    <property type="match status" value="1"/>
</dbReference>
<dbReference type="NCBIfam" id="TIGR01415">
    <property type="entry name" value="trpB_rel"/>
    <property type="match status" value="1"/>
</dbReference>
<dbReference type="HAMAP" id="MF_00133">
    <property type="entry name" value="Trp_synth_beta"/>
    <property type="match status" value="1"/>
</dbReference>
<evidence type="ECO:0000313" key="15">
    <source>
        <dbReference type="EMBL" id="CAE8588091.1"/>
    </source>
</evidence>
<evidence type="ECO:0000256" key="2">
    <source>
        <dbReference type="ARBA" id="ARBA00002786"/>
    </source>
</evidence>
<dbReference type="PROSITE" id="PS50188">
    <property type="entry name" value="B302_SPRY"/>
    <property type="match status" value="1"/>
</dbReference>
<keyword evidence="11" id="KW-0456">Lyase</keyword>
<dbReference type="InterPro" id="IPR023115">
    <property type="entry name" value="TIF_IF2_dom3"/>
</dbReference>
<dbReference type="OrthoDB" id="504868at2759"/>
<feature type="compositionally biased region" description="Acidic residues" evidence="13">
    <location>
        <begin position="1381"/>
        <end position="1390"/>
    </location>
</feature>
<dbReference type="InterPro" id="IPR043136">
    <property type="entry name" value="B30.2/SPRY_sf"/>
</dbReference>
<gene>
    <name evidence="15" type="ORF">PGLA1383_LOCUS6904</name>
</gene>
<evidence type="ECO:0000259" key="14">
    <source>
        <dbReference type="PROSITE" id="PS50188"/>
    </source>
</evidence>
<sequence length="1523" mass="164205">MSASDEEETDSSGSSLAFGEALPQELSGLRLTATLGGTGTTPTFQVPDAIQRTKNPGTWLICYCVQALSDPTHSCETAEGFSSQVGFLTVPGPLPHQDMSCTLGMPCKVVIKGYGLHQSNAVMLVDANSTCGYAWRLASLACPCGLYTLSSHGTACTSVAASGQTASWSTGLGMAMKRPAAAEERPAGPPGVKRGRVERAPEGTTKFNLPDQAIPTHWYNIQADLPVPAPPVLHPGTKQPVGPDDLAPLFPPALIEQEMSKERWIAIPEPVRDVYQRWRPSPLFRAKWLEQALGVKCKIYYKYEGVSPAGSHKPNTAVPQAYYNKLAGTKKIITETGAGQWGSSLAFAGQLFGIEVEVYQVRVSYDQKPYRRALMETWGAKCFPSPSDRTEYGRKILSQDPGSPGSLGIAISEAIEAAAPVPENKYALGSVLNHVLMHQTVTGLEAIDQMEMAGDYPDVIVGCTGGGSNFAGLCFPFIGQKFRGEAKKKFRCLAVEPAGCPSLTKGKYAYDFGDTAQMTPLIKSHTLGHTFMPPPTHAGGLRYHGMAPLISHLKEIGELEAEAIPQKECFEAGSLFAKTEGILPAPEANHAIAGAIREAKKAKEGEVILFNLCGHGHFDMAAWTAWNSGTLVDHAYPEAEVAMALACIPPAASSGALPGAQTAKSKEKSCSVASGSDAALIEGFANPQRSLAGHTGLVLTAGANITYQLGMAAAGVVGPPGAQSSESSAWLKLSGRQGLLCSRMAEKLGLGCFGSNFRLAKSICISMAEVLAGQALDEASFSAAGPAVTVMSLTGRVLAEVTPVPTRVSELKAIIQAMTDVPVALQKLIRDGDVHIYSDEEVLDPGGSILTCPKLTTDYVNVLTQEPLRNGVHYFQFLMQNIGDEQWCGVVGDSYVAGRDHSGRKLRGWTYYCGRMNSGWGSIKDGKGALHAEGHAVVEFRKLNPSGDVIGMLVDCDAGAMAFELNGTVQGACKIPKVGKFELRGMKGYPCNDIHKRTDFLVGIEAAPSAVALVVEVEKQGEEQAETVLTLIVRSGRLVEGQFFVVGTAFGRITGLSTATGGPLRSWAKCETATVGVAVQLTGLRMRKLGGDCAPDDVLYALPRERAWRLCEHRQRIEALLACQASGPPLEVAWQSDSMGSAARTQAAFEREGVEQPEKHASSAYERRWSQPAIQEVSDIGPTLPFAATSRRDFAAPLGRPGSPTSSREQDAQADTEPVPQGGRKSRRPATLEPPAPAPSSESEGRRFRVLSPMDDREEAARPTAGSETASAGAASGGRRSSKARPTATGAWSEDPSSVNSDKDFVYYTDRKNWEEEADIDTKRLRARWQWRDEARWEEQRRQEKLKQDEKSMAESVRRQVFGLADKDEDEEEASRKPGQGDEDSEDEVEPLPRQDMRVVPLILKTKSVTQFDVLMDEFERVQEHFGLRVVIVHGGLGPVIPKDIVHAEVEKRYGYCPIYAFQVGVNPAAVGQAEAEQIDIRRFDVFTELVADVAFRCERIQTKDDLKDYTESLRQQPTSSGL</sequence>
<dbReference type="SUPFAM" id="SSF52156">
    <property type="entry name" value="Initiation factor IF2/eIF5b, domain 3"/>
    <property type="match status" value="1"/>
</dbReference>
<dbReference type="Gene3D" id="3.40.50.10050">
    <property type="entry name" value="Translation initiation factor IF- 2, domain 3"/>
    <property type="match status" value="1"/>
</dbReference>
<keyword evidence="16" id="KW-1185">Reference proteome</keyword>
<reference evidence="15" key="1">
    <citation type="submission" date="2021-02" db="EMBL/GenBank/DDBJ databases">
        <authorList>
            <person name="Dougan E. K."/>
            <person name="Rhodes N."/>
            <person name="Thang M."/>
            <person name="Chan C."/>
        </authorList>
    </citation>
    <scope>NUCLEOTIDE SEQUENCE</scope>
</reference>
<organism evidence="15 16">
    <name type="scientific">Polarella glacialis</name>
    <name type="common">Dinoflagellate</name>
    <dbReference type="NCBI Taxonomy" id="89957"/>
    <lineage>
        <taxon>Eukaryota</taxon>
        <taxon>Sar</taxon>
        <taxon>Alveolata</taxon>
        <taxon>Dinophyceae</taxon>
        <taxon>Suessiales</taxon>
        <taxon>Suessiaceae</taxon>
        <taxon>Polarella</taxon>
    </lineage>
</organism>
<dbReference type="UniPathway" id="UPA00035">
    <property type="reaction ID" value="UER00044"/>
</dbReference>
<proteinExistence type="inferred from homology"/>